<proteinExistence type="predicted"/>
<dbReference type="PROSITE" id="PS51677">
    <property type="entry name" value="NODB"/>
    <property type="match status" value="1"/>
</dbReference>
<dbReference type="AlphaFoldDB" id="A0A9E2L735"/>
<organism evidence="4 5">
    <name type="scientific">Candidatus Paraprevotella stercoravium</name>
    <dbReference type="NCBI Taxonomy" id="2838725"/>
    <lineage>
        <taxon>Bacteria</taxon>
        <taxon>Pseudomonadati</taxon>
        <taxon>Bacteroidota</taxon>
        <taxon>Bacteroidia</taxon>
        <taxon>Bacteroidales</taxon>
        <taxon>Prevotellaceae</taxon>
        <taxon>Paraprevotella</taxon>
    </lineage>
</organism>
<reference evidence="4" key="1">
    <citation type="journal article" date="2021" name="PeerJ">
        <title>Extensive microbial diversity within the chicken gut microbiome revealed by metagenomics and culture.</title>
        <authorList>
            <person name="Gilroy R."/>
            <person name="Ravi A."/>
            <person name="Getino M."/>
            <person name="Pursley I."/>
            <person name="Horton D.L."/>
            <person name="Alikhan N.F."/>
            <person name="Baker D."/>
            <person name="Gharbi K."/>
            <person name="Hall N."/>
            <person name="Watson M."/>
            <person name="Adriaenssens E.M."/>
            <person name="Foster-Nyarko E."/>
            <person name="Jarju S."/>
            <person name="Secka A."/>
            <person name="Antonio M."/>
            <person name="Oren A."/>
            <person name="Chaudhuri R.R."/>
            <person name="La Ragione R."/>
            <person name="Hildebrand F."/>
            <person name="Pallen M.J."/>
        </authorList>
    </citation>
    <scope>NUCLEOTIDE SEQUENCE</scope>
    <source>
        <strain evidence="4">G3-2149</strain>
    </source>
</reference>
<dbReference type="InterPro" id="IPR050248">
    <property type="entry name" value="Polysacc_deacetylase_ArnD"/>
</dbReference>
<sequence>MLIEQPPLLLRLLYPRALWRMDKAVKAVYLTFDDGPIPRVTPWVLDLLERYGVKATFFMVGDNVRKHPEEYRMVVERGHRIGNHTFNHIRGFEYKSLSYLANTDKANDYLHTDLFRPPHGHMGWGQYRRLREKYRIVMWDVVTRDYGKWMDGPQVLANVKRYVRNGSIITFHDSLKSERNLK</sequence>
<dbReference type="Pfam" id="PF01522">
    <property type="entry name" value="Polysacc_deac_1"/>
    <property type="match status" value="1"/>
</dbReference>
<name>A0A9E2L735_9BACT</name>
<feature type="domain" description="NodB homology" evidence="3">
    <location>
        <begin position="26"/>
        <end position="182"/>
    </location>
</feature>
<dbReference type="GO" id="GO:0016810">
    <property type="term" value="F:hydrolase activity, acting on carbon-nitrogen (but not peptide) bonds"/>
    <property type="evidence" value="ECO:0007669"/>
    <property type="project" value="InterPro"/>
</dbReference>
<evidence type="ECO:0000313" key="5">
    <source>
        <dbReference type="Proteomes" id="UP000823865"/>
    </source>
</evidence>
<protein>
    <submittedName>
        <fullName evidence="4">Polysaccharide deacetylase family protein</fullName>
    </submittedName>
</protein>
<keyword evidence="1" id="KW-0479">Metal-binding</keyword>
<reference evidence="4" key="2">
    <citation type="submission" date="2021-04" db="EMBL/GenBank/DDBJ databases">
        <authorList>
            <person name="Gilroy R."/>
        </authorList>
    </citation>
    <scope>NUCLEOTIDE SEQUENCE</scope>
    <source>
        <strain evidence="4">G3-2149</strain>
    </source>
</reference>
<gene>
    <name evidence="4" type="ORF">H9789_05860</name>
</gene>
<dbReference type="PANTHER" id="PTHR10587:SF133">
    <property type="entry name" value="CHITIN DEACETYLASE 1-RELATED"/>
    <property type="match status" value="1"/>
</dbReference>
<dbReference type="GO" id="GO:0046872">
    <property type="term" value="F:metal ion binding"/>
    <property type="evidence" value="ECO:0007669"/>
    <property type="project" value="UniProtKB-KW"/>
</dbReference>
<dbReference type="Gene3D" id="3.20.20.370">
    <property type="entry name" value="Glycoside hydrolase/deacetylase"/>
    <property type="match status" value="1"/>
</dbReference>
<feature type="non-terminal residue" evidence="4">
    <location>
        <position position="182"/>
    </location>
</feature>
<dbReference type="Proteomes" id="UP000823865">
    <property type="component" value="Unassembled WGS sequence"/>
</dbReference>
<evidence type="ECO:0000256" key="2">
    <source>
        <dbReference type="ARBA" id="ARBA00022801"/>
    </source>
</evidence>
<dbReference type="SUPFAM" id="SSF88713">
    <property type="entry name" value="Glycoside hydrolase/deacetylase"/>
    <property type="match status" value="1"/>
</dbReference>
<evidence type="ECO:0000256" key="1">
    <source>
        <dbReference type="ARBA" id="ARBA00022723"/>
    </source>
</evidence>
<accession>A0A9E2L735</accession>
<dbReference type="CDD" id="cd10917">
    <property type="entry name" value="CE4_NodB_like_6s_7s"/>
    <property type="match status" value="1"/>
</dbReference>
<dbReference type="InterPro" id="IPR011330">
    <property type="entry name" value="Glyco_hydro/deAcase_b/a-brl"/>
</dbReference>
<evidence type="ECO:0000313" key="4">
    <source>
        <dbReference type="EMBL" id="MBU3853334.1"/>
    </source>
</evidence>
<dbReference type="InterPro" id="IPR002509">
    <property type="entry name" value="NODB_dom"/>
</dbReference>
<dbReference type="EMBL" id="JAHLFU010000121">
    <property type="protein sequence ID" value="MBU3853334.1"/>
    <property type="molecule type" value="Genomic_DNA"/>
</dbReference>
<dbReference type="GO" id="GO:0005975">
    <property type="term" value="P:carbohydrate metabolic process"/>
    <property type="evidence" value="ECO:0007669"/>
    <property type="project" value="InterPro"/>
</dbReference>
<dbReference type="GO" id="GO:0016020">
    <property type="term" value="C:membrane"/>
    <property type="evidence" value="ECO:0007669"/>
    <property type="project" value="TreeGrafter"/>
</dbReference>
<comment type="caution">
    <text evidence="4">The sequence shown here is derived from an EMBL/GenBank/DDBJ whole genome shotgun (WGS) entry which is preliminary data.</text>
</comment>
<evidence type="ECO:0000259" key="3">
    <source>
        <dbReference type="PROSITE" id="PS51677"/>
    </source>
</evidence>
<dbReference type="PANTHER" id="PTHR10587">
    <property type="entry name" value="GLYCOSYL TRANSFERASE-RELATED"/>
    <property type="match status" value="1"/>
</dbReference>
<keyword evidence="2" id="KW-0378">Hydrolase</keyword>